<proteinExistence type="predicted"/>
<gene>
    <name evidence="3" type="ORF">TVG1334636</name>
</gene>
<organism evidence="3 4">
    <name type="scientific">Thermoplasma volcanium (strain ATCC 51530 / DSM 4299 / JCM 9571 / NBRC 15438 / GSS1)</name>
    <dbReference type="NCBI Taxonomy" id="273116"/>
    <lineage>
        <taxon>Archaea</taxon>
        <taxon>Methanobacteriati</taxon>
        <taxon>Thermoplasmatota</taxon>
        <taxon>Thermoplasmata</taxon>
        <taxon>Thermoplasmatales</taxon>
        <taxon>Thermoplasmataceae</taxon>
        <taxon>Thermoplasma</taxon>
    </lineage>
</organism>
<dbReference type="STRING" id="273116.gene:9382100"/>
<dbReference type="GO" id="GO:0016779">
    <property type="term" value="F:nucleotidyltransferase activity"/>
    <property type="evidence" value="ECO:0007669"/>
    <property type="project" value="UniProtKB-ARBA"/>
</dbReference>
<reference evidence="3 4" key="1">
    <citation type="journal article" date="1999" name="Proc. Jpn. Acad.">
        <title>Determination of the complete genomic DNA sequence of Thermoplasma volvanium GSS1.</title>
        <authorList>
            <person name="Kawashima T."/>
            <person name="Yamamoto Y."/>
            <person name="Aramaki H."/>
            <person name="Nunoshiba T."/>
            <person name="Kawamoto T."/>
            <person name="Watanabe K."/>
            <person name="Yamazaki M."/>
            <person name="Kanehori K."/>
            <person name="Amano N."/>
            <person name="Ohya Y."/>
            <person name="Makino K."/>
            <person name="Suzuki M."/>
        </authorList>
    </citation>
    <scope>NUCLEOTIDE SEQUENCE [LARGE SCALE GENOMIC DNA]</scope>
    <source>
        <strain evidence="4">ATCC 51530 / DSM 4299 / JCM 9571 / NBRC 15438 / GSS1</strain>
    </source>
</reference>
<feature type="domain" description="MobA-like NTP transferase" evidence="2">
    <location>
        <begin position="20"/>
        <end position="145"/>
    </location>
</feature>
<sequence length="186" mass="21045">MEVKMPFVVFVKRSVRFPGKHSYMIGGKSLLEIIVSKLSNIGKVYVFTKDKDIICNGCSIEFDTTNGIITDSVLAAIDKFGTFFAVAGDMPLIKPELVSKMLSQYKGSPLFPRHMDGMLEPLFGIYTEDLYNALKEYLDKGGESLHAFLLTQPLQYYDIGSDDEVNFININYKSDIEKYRDLLVQL</sequence>
<dbReference type="AlphaFoldDB" id="Q978X2"/>
<dbReference type="Pfam" id="PF12804">
    <property type="entry name" value="NTP_transf_3"/>
    <property type="match status" value="1"/>
</dbReference>
<evidence type="ECO:0000256" key="1">
    <source>
        <dbReference type="ARBA" id="ARBA00022679"/>
    </source>
</evidence>
<evidence type="ECO:0000313" key="4">
    <source>
        <dbReference type="Proteomes" id="UP000001017"/>
    </source>
</evidence>
<dbReference type="RefSeq" id="WP_241760276.1">
    <property type="nucleotide sequence ID" value="NC_002689.2"/>
</dbReference>
<dbReference type="PANTHER" id="PTHR19136:SF81">
    <property type="entry name" value="MOLYBDENUM COFACTOR GUANYLYLTRANSFERASE"/>
    <property type="match status" value="1"/>
</dbReference>
<protein>
    <submittedName>
        <fullName evidence="3">Molybdopterin-guanine dinucleotide biosynthesis protein A</fullName>
    </submittedName>
</protein>
<dbReference type="HOGENOM" id="CLU_1493045_0_0_2"/>
<dbReference type="InterPro" id="IPR029044">
    <property type="entry name" value="Nucleotide-diphossugar_trans"/>
</dbReference>
<keyword evidence="1" id="KW-0808">Transferase</keyword>
<dbReference type="PhylomeDB" id="Q978X2"/>
<dbReference type="InterPro" id="IPR025877">
    <property type="entry name" value="MobA-like_NTP_Trfase"/>
</dbReference>
<dbReference type="Gene3D" id="3.90.550.10">
    <property type="entry name" value="Spore Coat Polysaccharide Biosynthesis Protein SpsA, Chain A"/>
    <property type="match status" value="1"/>
</dbReference>
<dbReference type="eggNOG" id="arCOG01872">
    <property type="taxonomic scope" value="Archaea"/>
</dbReference>
<keyword evidence="4" id="KW-1185">Reference proteome</keyword>
<name>Q978X2_THEVO</name>
<dbReference type="PANTHER" id="PTHR19136">
    <property type="entry name" value="MOLYBDENUM COFACTOR GUANYLYLTRANSFERASE"/>
    <property type="match status" value="1"/>
</dbReference>
<dbReference type="GeneID" id="1441410"/>
<dbReference type="SUPFAM" id="SSF53448">
    <property type="entry name" value="Nucleotide-diphospho-sugar transferases"/>
    <property type="match status" value="1"/>
</dbReference>
<dbReference type="EMBL" id="BA000011">
    <property type="protein sequence ID" value="BAB60435.1"/>
    <property type="molecule type" value="Genomic_DNA"/>
</dbReference>
<dbReference type="PaxDb" id="273116-14325532"/>
<evidence type="ECO:0000259" key="2">
    <source>
        <dbReference type="Pfam" id="PF12804"/>
    </source>
</evidence>
<evidence type="ECO:0000313" key="3">
    <source>
        <dbReference type="EMBL" id="BAB60435.1"/>
    </source>
</evidence>
<reference evidence="3 4" key="2">
    <citation type="journal article" date="2000" name="Proc. Natl. Acad. Sci. U.S.A.">
        <title>Archaeal adaptation to higher temperatures revealed by genomic sequence of Thermoplasma volcanium.</title>
        <authorList>
            <person name="Kawashima T."/>
            <person name="Amano N."/>
            <person name="Koike H."/>
            <person name="Makino S."/>
            <person name="Higuchi S."/>
            <person name="Kawashima-Ohya Y."/>
            <person name="Watanabe K."/>
            <person name="Yamazaki M."/>
            <person name="Kanehori K."/>
            <person name="Kawamoto T."/>
            <person name="Nunoshiba T."/>
            <person name="Yamamoto Y."/>
            <person name="Aramaki H."/>
            <person name="Makino K."/>
            <person name="Suzuki M."/>
        </authorList>
    </citation>
    <scope>NUCLEOTIDE SEQUENCE [LARGE SCALE GENOMIC DNA]</scope>
    <source>
        <strain evidence="4">ATCC 51530 / DSM 4299 / JCM 9571 / NBRC 15438 / GSS1</strain>
    </source>
</reference>
<dbReference type="Proteomes" id="UP000001017">
    <property type="component" value="Chromosome"/>
</dbReference>
<accession>Q978X2</accession>
<dbReference type="KEGG" id="tvo:TVG1334636"/>